<dbReference type="GeneID" id="106808075"/>
<evidence type="ECO:0000256" key="5">
    <source>
        <dbReference type="ARBA" id="ARBA00023136"/>
    </source>
</evidence>
<accession>A0ABM1E1P7</accession>
<sequence length="308" mass="34971">MKLVHRSSKCLGKHGITRIFQRFYASQTKKTSTDYCIDIVRRSDYEGFLCTLLLPEHGRTSAMAIRAFNVEIAQVQDTVTNKQIGLMRLQFWKDSLDQLYKEAAPKQPVAMELGRAIHSKNLSRRWLTKLIEARERSLEEKAPMTVKAVEEYADCTSSAVMFLVLESVGIRDVHADHAASHLGKALGFTTLLRATPYHASLRKLNLPVEVLAKHKVSEEQVYRGSQEQEMKDAVFELASLAHQHLDKARSLSSSLPRPALSVFLPALVCDNYLTGLQRAHFNVFDAKLQQKAHLLPAKLWWKKLRGTY</sequence>
<reference evidence="8" key="1">
    <citation type="submission" date="2025-08" db="UniProtKB">
        <authorList>
            <consortium name="RefSeq"/>
        </authorList>
    </citation>
    <scope>IDENTIFICATION</scope>
</reference>
<keyword evidence="2" id="KW-0999">Mitochondrion inner membrane</keyword>
<gene>
    <name evidence="8" type="primary">LOC106808075</name>
</gene>
<evidence type="ECO:0000313" key="7">
    <source>
        <dbReference type="Proteomes" id="UP000695022"/>
    </source>
</evidence>
<dbReference type="InterPro" id="IPR002060">
    <property type="entry name" value="Squ/phyt_synthse"/>
</dbReference>
<keyword evidence="4" id="KW-0496">Mitochondrion</keyword>
<dbReference type="PANTHER" id="PTHR21181:SF13">
    <property type="entry name" value="NADH DEHYDROGENASE (UBIQUINONE) COMPLEX I, ASSEMBLY FACTOR 6"/>
    <property type="match status" value="1"/>
</dbReference>
<dbReference type="SUPFAM" id="SSF48576">
    <property type="entry name" value="Terpenoid synthases"/>
    <property type="match status" value="1"/>
</dbReference>
<dbReference type="PANTHER" id="PTHR21181">
    <property type="match status" value="1"/>
</dbReference>
<dbReference type="Pfam" id="PF00494">
    <property type="entry name" value="SQS_PSY"/>
    <property type="match status" value="1"/>
</dbReference>
<dbReference type="Proteomes" id="UP000695022">
    <property type="component" value="Unplaced"/>
</dbReference>
<evidence type="ECO:0000256" key="3">
    <source>
        <dbReference type="ARBA" id="ARBA00022946"/>
    </source>
</evidence>
<dbReference type="InterPro" id="IPR008949">
    <property type="entry name" value="Isoprenoid_synthase_dom_sf"/>
</dbReference>
<organism evidence="7 8">
    <name type="scientific">Priapulus caudatus</name>
    <name type="common">Priapulid worm</name>
    <dbReference type="NCBI Taxonomy" id="37621"/>
    <lineage>
        <taxon>Eukaryota</taxon>
        <taxon>Metazoa</taxon>
        <taxon>Ecdysozoa</taxon>
        <taxon>Scalidophora</taxon>
        <taxon>Priapulida</taxon>
        <taxon>Priapulimorpha</taxon>
        <taxon>Priapulimorphida</taxon>
        <taxon>Priapulidae</taxon>
        <taxon>Priapulus</taxon>
    </lineage>
</organism>
<keyword evidence="5" id="KW-0472">Membrane</keyword>
<comment type="subcellular location">
    <subcellularLocation>
        <location evidence="1">Mitochondrion inner membrane</location>
    </subcellularLocation>
</comment>
<evidence type="ECO:0000256" key="6">
    <source>
        <dbReference type="ARBA" id="ARBA00038273"/>
    </source>
</evidence>
<dbReference type="RefSeq" id="XP_014666118.1">
    <property type="nucleotide sequence ID" value="XM_014810632.1"/>
</dbReference>
<proteinExistence type="inferred from homology"/>
<comment type="similarity">
    <text evidence="6">Belongs to the NDUFAF6 family.</text>
</comment>
<evidence type="ECO:0000256" key="1">
    <source>
        <dbReference type="ARBA" id="ARBA00004273"/>
    </source>
</evidence>
<evidence type="ECO:0000313" key="8">
    <source>
        <dbReference type="RefSeq" id="XP_014666118.1"/>
    </source>
</evidence>
<protein>
    <submittedName>
        <fullName evidence="8">NADH dehydrogenase (Ubiquinone) complex I, assembly factor 6-like isoform X1</fullName>
    </submittedName>
</protein>
<keyword evidence="3" id="KW-0809">Transit peptide</keyword>
<evidence type="ECO:0000256" key="4">
    <source>
        <dbReference type="ARBA" id="ARBA00023128"/>
    </source>
</evidence>
<keyword evidence="7" id="KW-1185">Reference proteome</keyword>
<evidence type="ECO:0000256" key="2">
    <source>
        <dbReference type="ARBA" id="ARBA00022792"/>
    </source>
</evidence>
<dbReference type="Gene3D" id="1.10.600.10">
    <property type="entry name" value="Farnesyl Diphosphate Synthase"/>
    <property type="match status" value="1"/>
</dbReference>
<name>A0ABM1E1P7_PRICU</name>